<dbReference type="Proteomes" id="UP001209540">
    <property type="component" value="Unassembled WGS sequence"/>
</dbReference>
<keyword evidence="2" id="KW-1185">Reference proteome</keyword>
<reference evidence="1" key="1">
    <citation type="journal article" date="2022" name="IScience">
        <title>Evolution of zygomycete secretomes and the origins of terrestrial fungal ecologies.</title>
        <authorList>
            <person name="Chang Y."/>
            <person name="Wang Y."/>
            <person name="Mondo S."/>
            <person name="Ahrendt S."/>
            <person name="Andreopoulos W."/>
            <person name="Barry K."/>
            <person name="Beard J."/>
            <person name="Benny G.L."/>
            <person name="Blankenship S."/>
            <person name="Bonito G."/>
            <person name="Cuomo C."/>
            <person name="Desiro A."/>
            <person name="Gervers K.A."/>
            <person name="Hundley H."/>
            <person name="Kuo A."/>
            <person name="LaButti K."/>
            <person name="Lang B.F."/>
            <person name="Lipzen A."/>
            <person name="O'Donnell K."/>
            <person name="Pangilinan J."/>
            <person name="Reynolds N."/>
            <person name="Sandor L."/>
            <person name="Smith M.E."/>
            <person name="Tsang A."/>
            <person name="Grigoriev I.V."/>
            <person name="Stajich J.E."/>
            <person name="Spatafora J.W."/>
        </authorList>
    </citation>
    <scope>NUCLEOTIDE SEQUENCE</scope>
    <source>
        <strain evidence="1">RSA 2281</strain>
    </source>
</reference>
<evidence type="ECO:0000313" key="1">
    <source>
        <dbReference type="EMBL" id="KAI9271916.1"/>
    </source>
</evidence>
<organism evidence="1 2">
    <name type="scientific">Phascolomyces articulosus</name>
    <dbReference type="NCBI Taxonomy" id="60185"/>
    <lineage>
        <taxon>Eukaryota</taxon>
        <taxon>Fungi</taxon>
        <taxon>Fungi incertae sedis</taxon>
        <taxon>Mucoromycota</taxon>
        <taxon>Mucoromycotina</taxon>
        <taxon>Mucoromycetes</taxon>
        <taxon>Mucorales</taxon>
        <taxon>Lichtheimiaceae</taxon>
        <taxon>Phascolomyces</taxon>
    </lineage>
</organism>
<comment type="caution">
    <text evidence="1">The sequence shown here is derived from an EMBL/GenBank/DDBJ whole genome shotgun (WGS) entry which is preliminary data.</text>
</comment>
<protein>
    <submittedName>
        <fullName evidence="1">Uncharacterized protein</fullName>
    </submittedName>
</protein>
<dbReference type="EMBL" id="JAIXMP010000006">
    <property type="protein sequence ID" value="KAI9271916.1"/>
    <property type="molecule type" value="Genomic_DNA"/>
</dbReference>
<name>A0AAD5PGZ2_9FUNG</name>
<gene>
    <name evidence="1" type="ORF">BDA99DRAFT_534385</name>
</gene>
<sequence length="179" mass="20666">MVGRVSRMCYNDRMRVSEGRALGYVKNLTNPVGVEFCYAPQKQVVKRCLCRFCSSYTTEDQCPTVYKKELPSKGINYFYQYSLKEWDLHTAAYAVYNFLEHLDSFEGVLRKIHADIVTTVGPKQPLFKKFVLVKLKILEVNVYSKSGLHQGATRTMATNFGYTVRIKYRATTTEVTELR</sequence>
<proteinExistence type="predicted"/>
<reference evidence="1" key="2">
    <citation type="submission" date="2023-02" db="EMBL/GenBank/DDBJ databases">
        <authorList>
            <consortium name="DOE Joint Genome Institute"/>
            <person name="Mondo S.J."/>
            <person name="Chang Y."/>
            <person name="Wang Y."/>
            <person name="Ahrendt S."/>
            <person name="Andreopoulos W."/>
            <person name="Barry K."/>
            <person name="Beard J."/>
            <person name="Benny G.L."/>
            <person name="Blankenship S."/>
            <person name="Bonito G."/>
            <person name="Cuomo C."/>
            <person name="Desiro A."/>
            <person name="Gervers K.A."/>
            <person name="Hundley H."/>
            <person name="Kuo A."/>
            <person name="LaButti K."/>
            <person name="Lang B.F."/>
            <person name="Lipzen A."/>
            <person name="O'Donnell K."/>
            <person name="Pangilinan J."/>
            <person name="Reynolds N."/>
            <person name="Sandor L."/>
            <person name="Smith M.W."/>
            <person name="Tsang A."/>
            <person name="Grigoriev I.V."/>
            <person name="Stajich J.E."/>
            <person name="Spatafora J.W."/>
        </authorList>
    </citation>
    <scope>NUCLEOTIDE SEQUENCE</scope>
    <source>
        <strain evidence="1">RSA 2281</strain>
    </source>
</reference>
<evidence type="ECO:0000313" key="2">
    <source>
        <dbReference type="Proteomes" id="UP001209540"/>
    </source>
</evidence>
<accession>A0AAD5PGZ2</accession>
<dbReference type="AlphaFoldDB" id="A0AAD5PGZ2"/>